<dbReference type="GO" id="GO:0043021">
    <property type="term" value="F:ribonucleoprotein complex binding"/>
    <property type="evidence" value="ECO:0007669"/>
    <property type="project" value="TreeGrafter"/>
</dbReference>
<keyword evidence="3" id="KW-1185">Reference proteome</keyword>
<dbReference type="InterPro" id="IPR029064">
    <property type="entry name" value="Ribosomal_eL30-like_sf"/>
</dbReference>
<dbReference type="PANTHER" id="PTHR13284:SF4">
    <property type="entry name" value="C2H2-TYPE DOMAIN-CONTAINING PROTEIN"/>
    <property type="match status" value="1"/>
</dbReference>
<proteinExistence type="predicted"/>
<comment type="caution">
    <text evidence="2">The sequence shown here is derived from an EMBL/GenBank/DDBJ whole genome shotgun (WGS) entry which is preliminary data.</text>
</comment>
<dbReference type="EMBL" id="JAHYIQ010000022">
    <property type="protein sequence ID" value="KAK1122809.1"/>
    <property type="molecule type" value="Genomic_DNA"/>
</dbReference>
<dbReference type="Pfam" id="PF01248">
    <property type="entry name" value="Ribosomal_L7Ae"/>
    <property type="match status" value="1"/>
</dbReference>
<dbReference type="InterPro" id="IPR040051">
    <property type="entry name" value="SECISBP2"/>
</dbReference>
<feature type="domain" description="Ribosomal protein eL8/eL30/eS12/Gadd45" evidence="1">
    <location>
        <begin position="354"/>
        <end position="445"/>
    </location>
</feature>
<dbReference type="GO" id="GO:0035368">
    <property type="term" value="F:selenocysteine insertion sequence binding"/>
    <property type="evidence" value="ECO:0007669"/>
    <property type="project" value="InterPro"/>
</dbReference>
<protein>
    <recommendedName>
        <fullName evidence="1">Ribosomal protein eL8/eL30/eS12/Gadd45 domain-containing protein</fullName>
    </recommendedName>
</protein>
<evidence type="ECO:0000313" key="3">
    <source>
        <dbReference type="Proteomes" id="UP001177670"/>
    </source>
</evidence>
<dbReference type="GO" id="GO:0003730">
    <property type="term" value="F:mRNA 3'-UTR binding"/>
    <property type="evidence" value="ECO:0007669"/>
    <property type="project" value="TreeGrafter"/>
</dbReference>
<evidence type="ECO:0000259" key="1">
    <source>
        <dbReference type="Pfam" id="PF01248"/>
    </source>
</evidence>
<dbReference type="Gene3D" id="3.30.1330.30">
    <property type="match status" value="1"/>
</dbReference>
<dbReference type="InterPro" id="IPR004038">
    <property type="entry name" value="Ribosomal_eL8/eL30/eS12/Gad45"/>
</dbReference>
<sequence length="498" mass="57607">MQKSQIDNFTWSFQNGNIDFRNPWLQLCQKSEVKCSPCKRHFVNVSEDNRFVNLDDLEYPELGGTVVKNKNPVIQKEHCLSRPNSVEVLLPMQTNMEPKRSKSLKRYKKSDRISINLQEALQNTIRATKMGKEVPKLKINLYMGNFGFTLPNTLDKNKCSDLRKVKICISKNKRPSRLKKIILLNRNMKAQINVEKREIFECKKMEAICKDVDTINFNALKITTDPETDVDCIKNMWTMTLPDVIGRINDLGIQGRQLTNRLVTRNNRTRFSNFISDMIENDIVKQTLSLHIEEDVKPEVQNNADMIDDKSFVKYSRNFREYCTNALTATLNDNLEKFVERITMLQKRYHEKNPNKSKYKRRYYSGLKEVRKHAELKQLKFVIVAPDIEKVQLEDGLDDQVNQLLDTCRKENVVFCFGLRRRKLGYYTHGKGFVGCIGIANYGGTELLFKNVLTELVAARNAFKKLNGASDVIIDISKVISKDDLLSQNISALLKVLS</sequence>
<organism evidence="2 3">
    <name type="scientific">Melipona bicolor</name>
    <dbReference type="NCBI Taxonomy" id="60889"/>
    <lineage>
        <taxon>Eukaryota</taxon>
        <taxon>Metazoa</taxon>
        <taxon>Ecdysozoa</taxon>
        <taxon>Arthropoda</taxon>
        <taxon>Hexapoda</taxon>
        <taxon>Insecta</taxon>
        <taxon>Pterygota</taxon>
        <taxon>Neoptera</taxon>
        <taxon>Endopterygota</taxon>
        <taxon>Hymenoptera</taxon>
        <taxon>Apocrita</taxon>
        <taxon>Aculeata</taxon>
        <taxon>Apoidea</taxon>
        <taxon>Anthophila</taxon>
        <taxon>Apidae</taxon>
        <taxon>Melipona</taxon>
    </lineage>
</organism>
<dbReference type="GO" id="GO:1990904">
    <property type="term" value="C:ribonucleoprotein complex"/>
    <property type="evidence" value="ECO:0007669"/>
    <property type="project" value="TreeGrafter"/>
</dbReference>
<dbReference type="SUPFAM" id="SSF55315">
    <property type="entry name" value="L30e-like"/>
    <property type="match status" value="1"/>
</dbReference>
<evidence type="ECO:0000313" key="2">
    <source>
        <dbReference type="EMBL" id="KAK1122809.1"/>
    </source>
</evidence>
<dbReference type="PANTHER" id="PTHR13284">
    <property type="entry name" value="GH01354P"/>
    <property type="match status" value="1"/>
</dbReference>
<accession>A0AA40FPU7</accession>
<dbReference type="GO" id="GO:0005739">
    <property type="term" value="C:mitochondrion"/>
    <property type="evidence" value="ECO:0007669"/>
    <property type="project" value="TreeGrafter"/>
</dbReference>
<reference evidence="2" key="1">
    <citation type="submission" date="2021-10" db="EMBL/GenBank/DDBJ databases">
        <title>Melipona bicolor Genome sequencing and assembly.</title>
        <authorList>
            <person name="Araujo N.S."/>
            <person name="Arias M.C."/>
        </authorList>
    </citation>
    <scope>NUCLEOTIDE SEQUENCE</scope>
    <source>
        <strain evidence="2">USP_2M_L1-L4_2017</strain>
        <tissue evidence="2">Whole body</tissue>
    </source>
</reference>
<dbReference type="Proteomes" id="UP001177670">
    <property type="component" value="Unassembled WGS sequence"/>
</dbReference>
<dbReference type="AlphaFoldDB" id="A0AA40FPU7"/>
<name>A0AA40FPU7_9HYME</name>
<gene>
    <name evidence="2" type="ORF">K0M31_009251</name>
</gene>